<comment type="caution">
    <text evidence="2">The sequence shown here is derived from an EMBL/GenBank/DDBJ whole genome shotgun (WGS) entry which is preliminary data.</text>
</comment>
<organism evidence="2 3">
    <name type="scientific">Desmophyllum pertusum</name>
    <dbReference type="NCBI Taxonomy" id="174260"/>
    <lineage>
        <taxon>Eukaryota</taxon>
        <taxon>Metazoa</taxon>
        <taxon>Cnidaria</taxon>
        <taxon>Anthozoa</taxon>
        <taxon>Hexacorallia</taxon>
        <taxon>Scleractinia</taxon>
        <taxon>Caryophylliina</taxon>
        <taxon>Caryophylliidae</taxon>
        <taxon>Desmophyllum</taxon>
    </lineage>
</organism>
<proteinExistence type="predicted"/>
<evidence type="ECO:0000256" key="1">
    <source>
        <dbReference type="SAM" id="Phobius"/>
    </source>
</evidence>
<protein>
    <submittedName>
        <fullName evidence="2">Uncharacterized protein</fullName>
    </submittedName>
</protein>
<accession>A0A9W9Z5U7</accession>
<feature type="transmembrane region" description="Helical" evidence="1">
    <location>
        <begin position="37"/>
        <end position="54"/>
    </location>
</feature>
<evidence type="ECO:0000313" key="3">
    <source>
        <dbReference type="Proteomes" id="UP001163046"/>
    </source>
</evidence>
<gene>
    <name evidence="2" type="ORF">OS493_007437</name>
</gene>
<keyword evidence="1" id="KW-0812">Transmembrane</keyword>
<dbReference type="EMBL" id="MU826828">
    <property type="protein sequence ID" value="KAJ7374348.1"/>
    <property type="molecule type" value="Genomic_DNA"/>
</dbReference>
<keyword evidence="1" id="KW-1133">Transmembrane helix</keyword>
<keyword evidence="3" id="KW-1185">Reference proteome</keyword>
<reference evidence="2" key="1">
    <citation type="submission" date="2023-01" db="EMBL/GenBank/DDBJ databases">
        <title>Genome assembly of the deep-sea coral Lophelia pertusa.</title>
        <authorList>
            <person name="Herrera S."/>
            <person name="Cordes E."/>
        </authorList>
    </citation>
    <scope>NUCLEOTIDE SEQUENCE</scope>
    <source>
        <strain evidence="2">USNM1676648</strain>
        <tissue evidence="2">Polyp</tissue>
    </source>
</reference>
<name>A0A9W9Z5U7_9CNID</name>
<dbReference type="Proteomes" id="UP001163046">
    <property type="component" value="Unassembled WGS sequence"/>
</dbReference>
<dbReference type="AlphaFoldDB" id="A0A9W9Z5U7"/>
<sequence length="446" mass="48311">MQKPGVHCALIAMNTFSCGSTFNVSSNSKRTMPQPKMVLRWFILCWIVFSSIIIRCSSQICQLEECKQFCASGTICECSPEVRNCTQTGFGGTMKNLQCNGDRCTQQCIGASCNMTCSTNSSECTQNSRGGITVKKCDANVCNQNGNSGVSKMTCLSNVQDCSQRAILANVTMTCNGTSCKQQCSFGNCNMTCLSNVDFCSQSCLSNNCYARCRARICRQNCPSGSDCQIIRPSNNRSNHVHYPIHRYLNYNHGKVGGTITTCNPSSASSATTCTQGPCVKFPCTMQCGLKSRYDSCQQHCDRSRCDAINCTADRTCNQTCQRGQCASMTCNAPNCVQDCSLGICKEITCPRNADKCVQSVGGGEMICEARSCDQSCPRGICNATCSSTVRACAQQSDQGKMNMTCAPGVETCTQNSTRGDVIMKCNADVCRQSCSALSLRYDVLF</sequence>
<evidence type="ECO:0000313" key="2">
    <source>
        <dbReference type="EMBL" id="KAJ7374348.1"/>
    </source>
</evidence>
<keyword evidence="1" id="KW-0472">Membrane</keyword>